<proteinExistence type="predicted"/>
<gene>
    <name evidence="1" type="ORF">BDM02DRAFT_3117579</name>
</gene>
<reference evidence="1" key="1">
    <citation type="submission" date="2019-10" db="EMBL/GenBank/DDBJ databases">
        <authorList>
            <consortium name="DOE Joint Genome Institute"/>
            <person name="Kuo A."/>
            <person name="Miyauchi S."/>
            <person name="Kiss E."/>
            <person name="Drula E."/>
            <person name="Kohler A."/>
            <person name="Sanchez-Garcia M."/>
            <person name="Andreopoulos B."/>
            <person name="Barry K.W."/>
            <person name="Bonito G."/>
            <person name="Buee M."/>
            <person name="Carver A."/>
            <person name="Chen C."/>
            <person name="Cichocki N."/>
            <person name="Clum A."/>
            <person name="Culley D."/>
            <person name="Crous P.W."/>
            <person name="Fauchery L."/>
            <person name="Girlanda M."/>
            <person name="Hayes R."/>
            <person name="Keri Z."/>
            <person name="Labutti K."/>
            <person name="Lipzen A."/>
            <person name="Lombard V."/>
            <person name="Magnuson J."/>
            <person name="Maillard F."/>
            <person name="Morin E."/>
            <person name="Murat C."/>
            <person name="Nolan M."/>
            <person name="Ohm R."/>
            <person name="Pangilinan J."/>
            <person name="Pereira M."/>
            <person name="Perotto S."/>
            <person name="Peter M."/>
            <person name="Riley R."/>
            <person name="Sitrit Y."/>
            <person name="Stielow B."/>
            <person name="Szollosi G."/>
            <person name="Zifcakova L."/>
            <person name="Stursova M."/>
            <person name="Spatafora J.W."/>
            <person name="Tedersoo L."/>
            <person name="Vaario L.-M."/>
            <person name="Yamada A."/>
            <person name="Yan M."/>
            <person name="Wang P."/>
            <person name="Xu J."/>
            <person name="Bruns T."/>
            <person name="Baldrian P."/>
            <person name="Vilgalys R."/>
            <person name="Henrissat B."/>
            <person name="Grigoriev I.V."/>
            <person name="Hibbett D."/>
            <person name="Nagy L.G."/>
            <person name="Martin F.M."/>
        </authorList>
    </citation>
    <scope>NUCLEOTIDE SEQUENCE</scope>
    <source>
        <strain evidence="1">P2</strain>
    </source>
</reference>
<reference evidence="1" key="2">
    <citation type="journal article" date="2020" name="Nat. Commun.">
        <title>Large-scale genome sequencing of mycorrhizal fungi provides insights into the early evolution of symbiotic traits.</title>
        <authorList>
            <person name="Miyauchi S."/>
            <person name="Kiss E."/>
            <person name="Kuo A."/>
            <person name="Drula E."/>
            <person name="Kohler A."/>
            <person name="Sanchez-Garcia M."/>
            <person name="Morin E."/>
            <person name="Andreopoulos B."/>
            <person name="Barry K.W."/>
            <person name="Bonito G."/>
            <person name="Buee M."/>
            <person name="Carver A."/>
            <person name="Chen C."/>
            <person name="Cichocki N."/>
            <person name="Clum A."/>
            <person name="Culley D."/>
            <person name="Crous P.W."/>
            <person name="Fauchery L."/>
            <person name="Girlanda M."/>
            <person name="Hayes R.D."/>
            <person name="Keri Z."/>
            <person name="LaButti K."/>
            <person name="Lipzen A."/>
            <person name="Lombard V."/>
            <person name="Magnuson J."/>
            <person name="Maillard F."/>
            <person name="Murat C."/>
            <person name="Nolan M."/>
            <person name="Ohm R.A."/>
            <person name="Pangilinan J."/>
            <person name="Pereira M.F."/>
            <person name="Perotto S."/>
            <person name="Peter M."/>
            <person name="Pfister S."/>
            <person name="Riley R."/>
            <person name="Sitrit Y."/>
            <person name="Stielow J.B."/>
            <person name="Szollosi G."/>
            <person name="Zifcakova L."/>
            <person name="Stursova M."/>
            <person name="Spatafora J.W."/>
            <person name="Tedersoo L."/>
            <person name="Vaario L.M."/>
            <person name="Yamada A."/>
            <person name="Yan M."/>
            <person name="Wang P."/>
            <person name="Xu J."/>
            <person name="Bruns T."/>
            <person name="Baldrian P."/>
            <person name="Vilgalys R."/>
            <person name="Dunand C."/>
            <person name="Henrissat B."/>
            <person name="Grigoriev I.V."/>
            <person name="Hibbett D."/>
            <person name="Nagy L.G."/>
            <person name="Martin F.M."/>
        </authorList>
    </citation>
    <scope>NUCLEOTIDE SEQUENCE</scope>
    <source>
        <strain evidence="1">P2</strain>
    </source>
</reference>
<evidence type="ECO:0000313" key="2">
    <source>
        <dbReference type="Proteomes" id="UP000886501"/>
    </source>
</evidence>
<dbReference type="Proteomes" id="UP000886501">
    <property type="component" value="Unassembled WGS sequence"/>
</dbReference>
<dbReference type="EMBL" id="MU118041">
    <property type="protein sequence ID" value="KAF9647097.1"/>
    <property type="molecule type" value="Genomic_DNA"/>
</dbReference>
<accession>A0ACB6ZC07</accession>
<name>A0ACB6ZC07_THEGA</name>
<keyword evidence="2" id="KW-1185">Reference proteome</keyword>
<comment type="caution">
    <text evidence="1">The sequence shown here is derived from an EMBL/GenBank/DDBJ whole genome shotgun (WGS) entry which is preliminary data.</text>
</comment>
<protein>
    <submittedName>
        <fullName evidence="1">Profilin</fullName>
    </submittedName>
</protein>
<evidence type="ECO:0000313" key="1">
    <source>
        <dbReference type="EMBL" id="KAF9647097.1"/>
    </source>
</evidence>
<organism evidence="1 2">
    <name type="scientific">Thelephora ganbajun</name>
    <name type="common">Ganba fungus</name>
    <dbReference type="NCBI Taxonomy" id="370292"/>
    <lineage>
        <taxon>Eukaryota</taxon>
        <taxon>Fungi</taxon>
        <taxon>Dikarya</taxon>
        <taxon>Basidiomycota</taxon>
        <taxon>Agaricomycotina</taxon>
        <taxon>Agaricomycetes</taxon>
        <taxon>Thelephorales</taxon>
        <taxon>Thelephoraceae</taxon>
        <taxon>Thelephora</taxon>
    </lineage>
</organism>
<sequence>MSWQSYVDDQLIKTGKVQKAAILGQAGGVWATSTGYNLSPEEQRAVIAGFKDLATIQASGVRLGSQKFFTLSASDRSVYGKKGPDGCILVKTKQAILVAEYVAPIQQPEAVNVVEKLADYLISVGY</sequence>